<sequence>MTGALIKAMAHFKDTLVIKLDDNTVYEMKGRPCELSAYSFIPPRRTAPKEKTYFNVDRQERYTDNTYDRLYQQDYGFNNKLHRCDREHAKSRGLKVITEEESKAVPTLSSSVYGHRLGRPLETRDMKYARLAAVQEEFYRTNTKQVAVI</sequence>
<dbReference type="Proteomes" id="UP001209878">
    <property type="component" value="Unassembled WGS sequence"/>
</dbReference>
<dbReference type="InterPro" id="IPR027901">
    <property type="entry name" value="CFAP90"/>
</dbReference>
<dbReference type="EMBL" id="JAODUO010000118">
    <property type="protein sequence ID" value="KAK2188974.1"/>
    <property type="molecule type" value="Genomic_DNA"/>
</dbReference>
<comment type="caution">
    <text evidence="1">The sequence shown here is derived from an EMBL/GenBank/DDBJ whole genome shotgun (WGS) entry which is preliminary data.</text>
</comment>
<accession>A0AAD9UGX9</accession>
<reference evidence="1" key="1">
    <citation type="journal article" date="2023" name="Mol. Biol. Evol.">
        <title>Third-Generation Sequencing Reveals the Adaptive Role of the Epigenome in Three Deep-Sea Polychaetes.</title>
        <authorList>
            <person name="Perez M."/>
            <person name="Aroh O."/>
            <person name="Sun Y."/>
            <person name="Lan Y."/>
            <person name="Juniper S.K."/>
            <person name="Young C.R."/>
            <person name="Angers B."/>
            <person name="Qian P.Y."/>
        </authorList>
    </citation>
    <scope>NUCLEOTIDE SEQUENCE</scope>
    <source>
        <strain evidence="1">R07B-5</strain>
    </source>
</reference>
<proteinExistence type="predicted"/>
<dbReference type="Pfam" id="PF15074">
    <property type="entry name" value="CFAP90"/>
    <property type="match status" value="1"/>
</dbReference>
<organism evidence="1 2">
    <name type="scientific">Ridgeia piscesae</name>
    <name type="common">Tubeworm</name>
    <dbReference type="NCBI Taxonomy" id="27915"/>
    <lineage>
        <taxon>Eukaryota</taxon>
        <taxon>Metazoa</taxon>
        <taxon>Spiralia</taxon>
        <taxon>Lophotrochozoa</taxon>
        <taxon>Annelida</taxon>
        <taxon>Polychaeta</taxon>
        <taxon>Sedentaria</taxon>
        <taxon>Canalipalpata</taxon>
        <taxon>Sabellida</taxon>
        <taxon>Siboglinidae</taxon>
        <taxon>Ridgeia</taxon>
    </lineage>
</organism>
<evidence type="ECO:0000313" key="1">
    <source>
        <dbReference type="EMBL" id="KAK2188974.1"/>
    </source>
</evidence>
<evidence type="ECO:0000313" key="2">
    <source>
        <dbReference type="Proteomes" id="UP001209878"/>
    </source>
</evidence>
<dbReference type="PANTHER" id="PTHR34444:SF1">
    <property type="entry name" value="CILIA- AND FLAGELLA-ASSOCIATED PROTEIN 90"/>
    <property type="match status" value="1"/>
</dbReference>
<protein>
    <submittedName>
        <fullName evidence="1">Uncharacterized protein</fullName>
    </submittedName>
</protein>
<dbReference type="PANTHER" id="PTHR34444">
    <property type="entry name" value="LOC361192"/>
    <property type="match status" value="1"/>
</dbReference>
<gene>
    <name evidence="1" type="ORF">NP493_119g10003</name>
</gene>
<keyword evidence="2" id="KW-1185">Reference proteome</keyword>
<dbReference type="AlphaFoldDB" id="A0AAD9UGX9"/>
<name>A0AAD9UGX9_RIDPI</name>